<accession>A0ABQ1TUQ1</accession>
<reference evidence="6" key="1">
    <citation type="journal article" date="2019" name="Int. J. Syst. Evol. Microbiol.">
        <title>The Global Catalogue of Microorganisms (GCM) 10K type strain sequencing project: providing services to taxonomists for standard genome sequencing and annotation.</title>
        <authorList>
            <consortium name="The Broad Institute Genomics Platform"/>
            <consortium name="The Broad Institute Genome Sequencing Center for Infectious Disease"/>
            <person name="Wu L."/>
            <person name="Ma J."/>
        </authorList>
    </citation>
    <scope>NUCLEOTIDE SEQUENCE [LARGE SCALE GENOMIC DNA]</scope>
    <source>
        <strain evidence="6">CGMCC 1.15197</strain>
    </source>
</reference>
<dbReference type="Pfam" id="PF13517">
    <property type="entry name" value="FG-GAP_3"/>
    <property type="match status" value="8"/>
</dbReference>
<evidence type="ECO:0000259" key="3">
    <source>
        <dbReference type="Pfam" id="PF13205"/>
    </source>
</evidence>
<dbReference type="PANTHER" id="PTHR46580:SF2">
    <property type="entry name" value="MAM DOMAIN-CONTAINING PROTEIN"/>
    <property type="match status" value="1"/>
</dbReference>
<dbReference type="Gene3D" id="2.30.30.100">
    <property type="match status" value="1"/>
</dbReference>
<evidence type="ECO:0000313" key="5">
    <source>
        <dbReference type="EMBL" id="GGF04000.1"/>
    </source>
</evidence>
<feature type="domain" description="SbsA Ig-like" evidence="3">
    <location>
        <begin position="498"/>
        <end position="600"/>
    </location>
</feature>
<dbReference type="InterPro" id="IPR032812">
    <property type="entry name" value="SbsA_Ig"/>
</dbReference>
<dbReference type="PANTHER" id="PTHR46580">
    <property type="entry name" value="SENSOR KINASE-RELATED"/>
    <property type="match status" value="1"/>
</dbReference>
<feature type="signal peptide" evidence="2">
    <location>
        <begin position="1"/>
        <end position="36"/>
    </location>
</feature>
<dbReference type="SUPFAM" id="SSF69318">
    <property type="entry name" value="Integrin alpha N-terminal domain"/>
    <property type="match status" value="3"/>
</dbReference>
<feature type="domain" description="SbsA Ig-like" evidence="3">
    <location>
        <begin position="37"/>
        <end position="138"/>
    </location>
</feature>
<sequence>MIPTPTFSFQAARSFCQFAHVLSAGAFVLLAGAAHAQAPTIVGLSPARNARSAPRATNVAVSFSQALSNNAGTLGALKVFSLQSGGKKAGTATVSGNTLSFNPNIDFKPGEMVSATVTSAAQGTSGAAVPAHVFQFTTATSPSSGTLGSGPDVNLGHPSQDVSLGDVDGDGDLDLLSDFGTSAPIPGNVSIRLNDGNGNFSGNQEVLVGTNPTAATLADVDNDGDMDLLTANNVNSSVSSTVSVRLNNGTGSFTALPDVSVGTFPNDLAVGDLDGDGDLDFLTANGGSSSTRTVSVRLNDGAGNFSGTQQVMVSATASSVVARDVDGDGDLDILTANGNHTVSVRLNNGNASFSGSQEVAVSGSYQVATGDIDADGDLDFVTATFATGGSISIRRNDGAGNFSGNQEITASSVINVALSDMDGDSDLDLVTADYGQNTVSVRLNDGTGTFGSAQTVAVGTNPYDLAVGDVNGDGSLDILTKPVSGQTINVRLNQPISNALAVSFFAPARNARSAPRSTDVVATFNQPLSNTTGTLGSLKVFSAQAGGRKAGTSIVNGGILAFNPTADFKPGETVFSTLTTAAQSGSGTSLPKPQVFQFTTATSRSAGTFGSGPDVAVGGAPSSVAAGDVDGDGDLDLLTAHGTGVSVRLNDGAGSFTGNQELTLTGGAPPVIVLGDVDGDGDLDFATTNTTSNSTASVSIRLNNGAGTFGAAGPDVPTGIRFGSGSNNLALRDIDGDGDLDLLAAYLLSTTGSDGAVGVFRNNGSATFTPSQAISIGSSPAGIGVGDIDNDGDLDLLASSASAVNVRLNDGTGTFATTGEQVFGNRAALLGDLNTDGYLDFITFDNSNNPGLRLNNGNGTFSVFSALSRLTGITDLALGDVDGDGDLDLVDVRPEANGADVYLNNGNLSFTAKPFLPVGLAPTGVALGDVDADGTLDLLAAAYGSRAASVRLNKVILATAPTQLTDAVSLYPNPAHGSVRLLLPAELAKQHLQVRVINTLGQVVLTQNLGSQAAPGLPLPGLAAGLYSLQLFTAQGLITKRLLVN</sequence>
<proteinExistence type="predicted"/>
<evidence type="ECO:0000256" key="2">
    <source>
        <dbReference type="SAM" id="SignalP"/>
    </source>
</evidence>
<feature type="domain" description="Secretion system C-terminal sorting" evidence="4">
    <location>
        <begin position="970"/>
        <end position="1044"/>
    </location>
</feature>
<evidence type="ECO:0000256" key="1">
    <source>
        <dbReference type="ARBA" id="ARBA00022729"/>
    </source>
</evidence>
<dbReference type="RefSeq" id="WP_188812455.1">
    <property type="nucleotide sequence ID" value="NZ_BMHT01000002.1"/>
</dbReference>
<protein>
    <recommendedName>
        <fullName evidence="7">T9SS C-terminal target domain-containing protein</fullName>
    </recommendedName>
</protein>
<dbReference type="InterPro" id="IPR028994">
    <property type="entry name" value="Integrin_alpha_N"/>
</dbReference>
<comment type="caution">
    <text evidence="5">The sequence shown here is derived from an EMBL/GenBank/DDBJ whole genome shotgun (WGS) entry which is preliminary data.</text>
</comment>
<dbReference type="Pfam" id="PF13205">
    <property type="entry name" value="Big_5"/>
    <property type="match status" value="2"/>
</dbReference>
<dbReference type="NCBIfam" id="TIGR04183">
    <property type="entry name" value="Por_Secre_tail"/>
    <property type="match status" value="1"/>
</dbReference>
<evidence type="ECO:0000313" key="6">
    <source>
        <dbReference type="Proteomes" id="UP000632273"/>
    </source>
</evidence>
<keyword evidence="6" id="KW-1185">Reference proteome</keyword>
<evidence type="ECO:0000259" key="4">
    <source>
        <dbReference type="Pfam" id="PF18962"/>
    </source>
</evidence>
<name>A0ABQ1TUQ1_9BACT</name>
<dbReference type="Proteomes" id="UP000632273">
    <property type="component" value="Unassembled WGS sequence"/>
</dbReference>
<dbReference type="InterPro" id="IPR013517">
    <property type="entry name" value="FG-GAP"/>
</dbReference>
<gene>
    <name evidence="5" type="ORF">GCM10011383_13840</name>
</gene>
<dbReference type="EMBL" id="BMHT01000002">
    <property type="protein sequence ID" value="GGF04000.1"/>
    <property type="molecule type" value="Genomic_DNA"/>
</dbReference>
<dbReference type="Gene3D" id="2.130.10.130">
    <property type="entry name" value="Integrin alpha, N-terminal"/>
    <property type="match status" value="3"/>
</dbReference>
<evidence type="ECO:0008006" key="7">
    <source>
        <dbReference type="Google" id="ProtNLM"/>
    </source>
</evidence>
<dbReference type="InterPro" id="IPR026444">
    <property type="entry name" value="Secre_tail"/>
</dbReference>
<feature type="chain" id="PRO_5046062003" description="T9SS C-terminal target domain-containing protein" evidence="2">
    <location>
        <begin position="37"/>
        <end position="1045"/>
    </location>
</feature>
<organism evidence="5 6">
    <name type="scientific">Hymenobacter cavernae</name>
    <dbReference type="NCBI Taxonomy" id="2044852"/>
    <lineage>
        <taxon>Bacteria</taxon>
        <taxon>Pseudomonadati</taxon>
        <taxon>Bacteroidota</taxon>
        <taxon>Cytophagia</taxon>
        <taxon>Cytophagales</taxon>
        <taxon>Hymenobacteraceae</taxon>
        <taxon>Hymenobacter</taxon>
    </lineage>
</organism>
<keyword evidence="1 2" id="KW-0732">Signal</keyword>
<dbReference type="Pfam" id="PF18962">
    <property type="entry name" value="Por_Secre_tail"/>
    <property type="match status" value="1"/>
</dbReference>